<feature type="compositionally biased region" description="Polar residues" evidence="1">
    <location>
        <begin position="162"/>
        <end position="179"/>
    </location>
</feature>
<accession>A0A251R5X3</accession>
<feature type="domain" description="VQ" evidence="2">
    <location>
        <begin position="80"/>
        <end position="103"/>
    </location>
</feature>
<dbReference type="Pfam" id="PF05678">
    <property type="entry name" value="VQ"/>
    <property type="match status" value="1"/>
</dbReference>
<dbReference type="PANTHER" id="PTHR33143:SF76">
    <property type="entry name" value="VQ MOTIF-CONTAINING PROTEIN 8, CHLOROPLASTIC"/>
    <property type="match status" value="1"/>
</dbReference>
<reference evidence="3 4" key="1">
    <citation type="journal article" date="2013" name="Nat. Genet.">
        <title>The high-quality draft genome of peach (Prunus persica) identifies unique patterns of genetic diversity, domestication and genome evolution.</title>
        <authorList>
            <consortium name="International Peach Genome Initiative"/>
            <person name="Verde I."/>
            <person name="Abbott A.G."/>
            <person name="Scalabrin S."/>
            <person name="Jung S."/>
            <person name="Shu S."/>
            <person name="Marroni F."/>
            <person name="Zhebentyayeva T."/>
            <person name="Dettori M.T."/>
            <person name="Grimwood J."/>
            <person name="Cattonaro F."/>
            <person name="Zuccolo A."/>
            <person name="Rossini L."/>
            <person name="Jenkins J."/>
            <person name="Vendramin E."/>
            <person name="Meisel L.A."/>
            <person name="Decroocq V."/>
            <person name="Sosinski B."/>
            <person name="Prochnik S."/>
            <person name="Mitros T."/>
            <person name="Policriti A."/>
            <person name="Cipriani G."/>
            <person name="Dondini L."/>
            <person name="Ficklin S."/>
            <person name="Goodstein D.M."/>
            <person name="Xuan P."/>
            <person name="Del Fabbro C."/>
            <person name="Aramini V."/>
            <person name="Copetti D."/>
            <person name="Gonzalez S."/>
            <person name="Horner D.S."/>
            <person name="Falchi R."/>
            <person name="Lucas S."/>
            <person name="Mica E."/>
            <person name="Maldonado J."/>
            <person name="Lazzari B."/>
            <person name="Bielenberg D."/>
            <person name="Pirona R."/>
            <person name="Miculan M."/>
            <person name="Barakat A."/>
            <person name="Testolin R."/>
            <person name="Stella A."/>
            <person name="Tartarini S."/>
            <person name="Tonutti P."/>
            <person name="Arus P."/>
            <person name="Orellana A."/>
            <person name="Wells C."/>
            <person name="Main D."/>
            <person name="Vizzotto G."/>
            <person name="Silva H."/>
            <person name="Salamini F."/>
            <person name="Schmutz J."/>
            <person name="Morgante M."/>
            <person name="Rokhsar D.S."/>
        </authorList>
    </citation>
    <scope>NUCLEOTIDE SEQUENCE [LARGE SCALE GENOMIC DNA]</scope>
    <source>
        <strain evidence="4">cv. Nemared</strain>
    </source>
</reference>
<dbReference type="AlphaFoldDB" id="A0A251R5X3"/>
<evidence type="ECO:0000313" key="4">
    <source>
        <dbReference type="Proteomes" id="UP000006882"/>
    </source>
</evidence>
<dbReference type="STRING" id="3760.A0A251R5X3"/>
<gene>
    <name evidence="3" type="ORF">PRUPE_1G312500</name>
</gene>
<dbReference type="OrthoDB" id="1917757at2759"/>
<dbReference type="EMBL" id="CM007651">
    <property type="protein sequence ID" value="ONI31432.1"/>
    <property type="molecule type" value="Genomic_DNA"/>
</dbReference>
<organism evidence="3 4">
    <name type="scientific">Prunus persica</name>
    <name type="common">Peach</name>
    <name type="synonym">Amygdalus persica</name>
    <dbReference type="NCBI Taxonomy" id="3760"/>
    <lineage>
        <taxon>Eukaryota</taxon>
        <taxon>Viridiplantae</taxon>
        <taxon>Streptophyta</taxon>
        <taxon>Embryophyta</taxon>
        <taxon>Tracheophyta</taxon>
        <taxon>Spermatophyta</taxon>
        <taxon>Magnoliopsida</taxon>
        <taxon>eudicotyledons</taxon>
        <taxon>Gunneridae</taxon>
        <taxon>Pentapetalae</taxon>
        <taxon>rosids</taxon>
        <taxon>fabids</taxon>
        <taxon>Rosales</taxon>
        <taxon>Rosaceae</taxon>
        <taxon>Amygdaloideae</taxon>
        <taxon>Amygdaleae</taxon>
        <taxon>Prunus</taxon>
    </lineage>
</organism>
<feature type="region of interest" description="Disordered" evidence="1">
    <location>
        <begin position="102"/>
        <end position="132"/>
    </location>
</feature>
<name>A0A251R5X3_PRUPE</name>
<evidence type="ECO:0000313" key="3">
    <source>
        <dbReference type="EMBL" id="ONI31432.1"/>
    </source>
</evidence>
<feature type="compositionally biased region" description="Basic and acidic residues" evidence="1">
    <location>
        <begin position="7"/>
        <end position="17"/>
    </location>
</feature>
<proteinExistence type="predicted"/>
<dbReference type="Proteomes" id="UP000006882">
    <property type="component" value="Chromosome G1"/>
</dbReference>
<dbReference type="Gramene" id="ONI31432">
    <property type="protein sequence ID" value="ONI31432"/>
    <property type="gene ID" value="PRUPE_1G312500"/>
</dbReference>
<dbReference type="InterPro" id="IPR008889">
    <property type="entry name" value="VQ"/>
</dbReference>
<feature type="region of interest" description="Disordered" evidence="1">
    <location>
        <begin position="149"/>
        <end position="179"/>
    </location>
</feature>
<dbReference type="PANTHER" id="PTHR33143">
    <property type="entry name" value="F16F4.1 PROTEIN-RELATED"/>
    <property type="match status" value="1"/>
</dbReference>
<feature type="compositionally biased region" description="Polar residues" evidence="1">
    <location>
        <begin position="102"/>
        <end position="112"/>
    </location>
</feature>
<dbReference type="GO" id="GO:0005634">
    <property type="term" value="C:nucleus"/>
    <property type="evidence" value="ECO:0000318"/>
    <property type="project" value="GO_Central"/>
</dbReference>
<feature type="compositionally biased region" description="Polar residues" evidence="1">
    <location>
        <begin position="44"/>
        <end position="56"/>
    </location>
</feature>
<evidence type="ECO:0000259" key="2">
    <source>
        <dbReference type="Pfam" id="PF05678"/>
    </source>
</evidence>
<keyword evidence="4" id="KW-1185">Reference proteome</keyword>
<sequence length="270" mass="30199">MNPAKLQLDEDRQHSVSRDQMMMMNGNRPSPLKINKASYLIQKPPNNNNSSSRMANQQHPHEHQQHHQQQRQPVIIYTQSPKIIHTQARDFMALVQKLTGLDQPQQPESTTTTDDHVHVKLDASSLSQGRRNQDDQIIDINNMNSTASQSIISSCSHDDNDQSSSGLTDENCDQNNNKNVDVVHHQGNKGSLSSSCGYYPPNAMFSHPSQPYFADIPLFTPTSTSSTDFFCSPRPLYRFSDSSSHASPNVNVGGSISPSMFKFIKGLTEY</sequence>
<evidence type="ECO:0000256" key="1">
    <source>
        <dbReference type="SAM" id="MobiDB-lite"/>
    </source>
</evidence>
<protein>
    <recommendedName>
        <fullName evidence="2">VQ domain-containing protein</fullName>
    </recommendedName>
</protein>
<dbReference type="InterPro" id="IPR039607">
    <property type="entry name" value="VQ_8/17/18/20/21/25"/>
</dbReference>
<feature type="region of interest" description="Disordered" evidence="1">
    <location>
        <begin position="1"/>
        <end position="71"/>
    </location>
</feature>